<dbReference type="InterPro" id="IPR035897">
    <property type="entry name" value="Toll_tir_struct_dom_sf"/>
</dbReference>
<evidence type="ECO:0000256" key="6">
    <source>
        <dbReference type="ARBA" id="ARBA00022737"/>
    </source>
</evidence>
<evidence type="ECO:0000256" key="2">
    <source>
        <dbReference type="ARBA" id="ARBA00008291"/>
    </source>
</evidence>
<evidence type="ECO:0000313" key="14">
    <source>
        <dbReference type="Proteomes" id="UP000887566"/>
    </source>
</evidence>
<evidence type="ECO:0000256" key="11">
    <source>
        <dbReference type="SAM" id="MobiDB-lite"/>
    </source>
</evidence>
<feature type="compositionally biased region" description="Basic and acidic residues" evidence="11">
    <location>
        <begin position="225"/>
        <end position="244"/>
    </location>
</feature>
<keyword evidence="14" id="KW-1185">Reference proteome</keyword>
<dbReference type="CDD" id="cd24153">
    <property type="entry name" value="SARM1_N"/>
    <property type="match status" value="1"/>
</dbReference>
<dbReference type="CDD" id="cd09501">
    <property type="entry name" value="SAM_SARM1-like_repeat1"/>
    <property type="match status" value="1"/>
</dbReference>
<keyword evidence="8" id="KW-0391">Immunity</keyword>
<dbReference type="GO" id="GO:0034128">
    <property type="term" value="P:negative regulation of MyD88-independent toll-like receptor signaling pathway"/>
    <property type="evidence" value="ECO:0007669"/>
    <property type="project" value="InterPro"/>
</dbReference>
<dbReference type="PROSITE" id="PS50105">
    <property type="entry name" value="SAM_DOMAIN"/>
    <property type="match status" value="1"/>
</dbReference>
<feature type="domain" description="SAM" evidence="13">
    <location>
        <begin position="649"/>
        <end position="713"/>
    </location>
</feature>
<feature type="compositionally biased region" description="Basic and acidic residues" evidence="11">
    <location>
        <begin position="1"/>
        <end position="19"/>
    </location>
</feature>
<dbReference type="Proteomes" id="UP000887566">
    <property type="component" value="Unplaced"/>
</dbReference>
<dbReference type="Gene3D" id="1.10.150.50">
    <property type="entry name" value="Transcription Factor, Ets-1"/>
    <property type="match status" value="1"/>
</dbReference>
<dbReference type="InterPro" id="IPR039184">
    <property type="entry name" value="SARM1"/>
</dbReference>
<dbReference type="FunFam" id="3.40.50.10140:FF:000023">
    <property type="entry name" value="Sterile alpha and TIR motif-containing protein tir-1"/>
    <property type="match status" value="1"/>
</dbReference>
<sequence length="1028" mass="114843">MGDNDAEHPGSEQIDDNHKLWRRSPAPPTTKVGLRRFSRATEIIPPLPIPSADAWSDEDYSPPACPLLVKSYSGFMSAALPPRPVIALPPPPPKMQSACVDGLPNPDWAPTLSVGRQLSESSASADASTNSVCMSPPGGSKRIHSSDTIRALSVDDCLDRPTTLTLGNTAMTVRQIAIDDNSLLRLPSVDLPPQLKDAVSTESLHQYVTQAEVRLAQSMSTPCPSHRERAGRSESTNEYRRLRSEGSTTGSVSAPAPEMEYPVNVEEIPMSPMHDSCGPSGPYTKHSQTEQVLMMHTLKTKLSKYQAFIDKAFQLIAQGSDEAIIEGCTIVAKVMTKAWVFPKISHDLAYALCDFLREQSYLEELLALFIKAQTCESVRLACGRVLEECMSLTNREFIVNKGYLKKLVATAEKFSKNPEHQRMSISIMESLFKHSPATSYRLIEYGVLDHILLTCKRATDTPTTLRHAALALANLSLYSCAEGKKKIIQKKVPDWLFLLASQPDDITRYYACLAICMLGSIKEIEAAVIKSGTLSLVEPFLLAHQPESFAGADYKHSQGRPKEWLLRLMPMLHSKCREAKSMAAFHFTMEAAIKKDQQKLEVFQNIGAISALKEVASSPDEVAAKFASEALTIIGEEVPYKLSQQVPCWSVEDVQYWVKKIGFEAFADQFASHMVDGDLLLLVTEKELEYDIEMKSGLLRKRFLRELESLKIAADYGSVDETQLDQFLMSLSPELSVYSYQMLGMGLNRSLLHYQMLGMGLNRSLLPSLTDDMMKSVCGMSNPIHRLKLRQALQDSKHIDDIEVAILSKQIDVFISYRRSTGNQLASLIKVLLQLRGYKVFIDVDKLYAGKFDASLLKNIQAAKHFILVLTPNSLDRLLGDTACDDWVHKELSCAFEHQKNVIPIFDQHFEFPTNDIEIPSDIRPITRYNGVRWVHEYQEACIDKVERFLKGELNRTPSIGHQNLPPRNKISNAHRWPAAAPAHPVNQRGSTTASRFVVSRQLERDNGSIEKQRKKHHESATSVFSAQ</sequence>
<dbReference type="SUPFAM" id="SSF47769">
    <property type="entry name" value="SAM/Pointed domain"/>
    <property type="match status" value="1"/>
</dbReference>
<organism evidence="14 15">
    <name type="scientific">Plectus sambesii</name>
    <dbReference type="NCBI Taxonomy" id="2011161"/>
    <lineage>
        <taxon>Eukaryota</taxon>
        <taxon>Metazoa</taxon>
        <taxon>Ecdysozoa</taxon>
        <taxon>Nematoda</taxon>
        <taxon>Chromadorea</taxon>
        <taxon>Plectida</taxon>
        <taxon>Plectina</taxon>
        <taxon>Plectoidea</taxon>
        <taxon>Plectidae</taxon>
        <taxon>Plectus</taxon>
    </lineage>
</organism>
<feature type="region of interest" description="Disordered" evidence="11">
    <location>
        <begin position="981"/>
        <end position="1028"/>
    </location>
</feature>
<dbReference type="SUPFAM" id="SSF48371">
    <property type="entry name" value="ARM repeat"/>
    <property type="match status" value="1"/>
</dbReference>
<evidence type="ECO:0000259" key="13">
    <source>
        <dbReference type="PROSITE" id="PS50105"/>
    </source>
</evidence>
<dbReference type="PANTHER" id="PTHR22998">
    <property type="entry name" value="SARM1"/>
    <property type="match status" value="1"/>
</dbReference>
<comment type="catalytic activity">
    <reaction evidence="10">
        <text>NAD(+) + H2O = ADP-D-ribose + nicotinamide + H(+)</text>
        <dbReference type="Rhea" id="RHEA:16301"/>
        <dbReference type="ChEBI" id="CHEBI:15377"/>
        <dbReference type="ChEBI" id="CHEBI:15378"/>
        <dbReference type="ChEBI" id="CHEBI:17154"/>
        <dbReference type="ChEBI" id="CHEBI:57540"/>
        <dbReference type="ChEBI" id="CHEBI:57967"/>
        <dbReference type="EC" id="3.2.2.6"/>
    </reaction>
    <physiologicalReaction direction="left-to-right" evidence="10">
        <dbReference type="Rhea" id="RHEA:16302"/>
    </physiologicalReaction>
</comment>
<evidence type="ECO:0000256" key="1">
    <source>
        <dbReference type="ARBA" id="ARBA00004496"/>
    </source>
</evidence>
<dbReference type="EC" id="3.2.2.6" evidence="3"/>
<dbReference type="GO" id="GO:0003953">
    <property type="term" value="F:NAD+ nucleosidase activity"/>
    <property type="evidence" value="ECO:0007669"/>
    <property type="project" value="InterPro"/>
</dbReference>
<proteinExistence type="inferred from homology"/>
<dbReference type="PANTHER" id="PTHR22998:SF1">
    <property type="entry name" value="NAD(+) HYDROLASE SARM1"/>
    <property type="match status" value="1"/>
</dbReference>
<dbReference type="Pfam" id="PF00536">
    <property type="entry name" value="SAM_1"/>
    <property type="match status" value="1"/>
</dbReference>
<dbReference type="GO" id="GO:0045087">
    <property type="term" value="P:innate immune response"/>
    <property type="evidence" value="ECO:0007669"/>
    <property type="project" value="UniProtKB-KW"/>
</dbReference>
<protein>
    <recommendedName>
        <fullName evidence="3">ADP-ribosyl cyclase/cyclic ADP-ribose hydrolase</fullName>
        <ecNumber evidence="3">3.2.2.6</ecNumber>
    </recommendedName>
</protein>
<dbReference type="GO" id="GO:0030425">
    <property type="term" value="C:dendrite"/>
    <property type="evidence" value="ECO:0007669"/>
    <property type="project" value="TreeGrafter"/>
</dbReference>
<dbReference type="AlphaFoldDB" id="A0A914WNI8"/>
<evidence type="ECO:0000256" key="9">
    <source>
        <dbReference type="ARBA" id="ARBA00023027"/>
    </source>
</evidence>
<evidence type="ECO:0000256" key="10">
    <source>
        <dbReference type="ARBA" id="ARBA00047304"/>
    </source>
</evidence>
<evidence type="ECO:0000256" key="4">
    <source>
        <dbReference type="ARBA" id="ARBA00022490"/>
    </source>
</evidence>
<dbReference type="InterPro" id="IPR000157">
    <property type="entry name" value="TIR_dom"/>
</dbReference>
<dbReference type="SMART" id="SM00454">
    <property type="entry name" value="SAM"/>
    <property type="match status" value="2"/>
</dbReference>
<dbReference type="PROSITE" id="PS50104">
    <property type="entry name" value="TIR"/>
    <property type="match status" value="1"/>
</dbReference>
<feature type="compositionally biased region" description="Polar residues" evidence="11">
    <location>
        <begin position="119"/>
        <end position="133"/>
    </location>
</feature>
<dbReference type="GO" id="GO:0061809">
    <property type="term" value="F:NAD+ nucleosidase activity, cyclic ADP-ribose generating"/>
    <property type="evidence" value="ECO:0007669"/>
    <property type="project" value="UniProtKB-EC"/>
</dbReference>
<dbReference type="InterPro" id="IPR001660">
    <property type="entry name" value="SAM"/>
</dbReference>
<evidence type="ECO:0000256" key="5">
    <source>
        <dbReference type="ARBA" id="ARBA00022588"/>
    </source>
</evidence>
<comment type="similarity">
    <text evidence="2">Belongs to the SARM1 family.</text>
</comment>
<comment type="subcellular location">
    <subcellularLocation>
        <location evidence="1">Cytoplasm</location>
    </subcellularLocation>
</comment>
<dbReference type="Gene3D" id="1.25.10.10">
    <property type="entry name" value="Leucine-rich Repeat Variant"/>
    <property type="match status" value="1"/>
</dbReference>
<feature type="region of interest" description="Disordered" evidence="11">
    <location>
        <begin position="119"/>
        <end position="142"/>
    </location>
</feature>
<keyword evidence="5" id="KW-0399">Innate immunity</keyword>
<evidence type="ECO:0000313" key="15">
    <source>
        <dbReference type="WBParaSite" id="PSAMB.scaffold482size49770.g6369.t2"/>
    </source>
</evidence>
<keyword evidence="7" id="KW-0378">Hydrolase</keyword>
<feature type="region of interest" description="Disordered" evidence="11">
    <location>
        <begin position="1"/>
        <end position="34"/>
    </location>
</feature>
<dbReference type="InterPro" id="IPR011989">
    <property type="entry name" value="ARM-like"/>
</dbReference>
<evidence type="ECO:0000259" key="12">
    <source>
        <dbReference type="PROSITE" id="PS50104"/>
    </source>
</evidence>
<dbReference type="WBParaSite" id="PSAMB.scaffold482size49770.g6369.t2">
    <property type="protein sequence ID" value="PSAMB.scaffold482size49770.g6369.t2"/>
    <property type="gene ID" value="PSAMB.scaffold482size49770.g6369"/>
</dbReference>
<dbReference type="SMART" id="SM00255">
    <property type="entry name" value="TIR"/>
    <property type="match status" value="1"/>
</dbReference>
<evidence type="ECO:0000256" key="7">
    <source>
        <dbReference type="ARBA" id="ARBA00022801"/>
    </source>
</evidence>
<dbReference type="InterPro" id="IPR013761">
    <property type="entry name" value="SAM/pointed_sf"/>
</dbReference>
<dbReference type="GO" id="GO:0007165">
    <property type="term" value="P:signal transduction"/>
    <property type="evidence" value="ECO:0007669"/>
    <property type="project" value="InterPro"/>
</dbReference>
<name>A0A914WNI8_9BILA</name>
<dbReference type="FunFam" id="1.10.150.50:FF:000043">
    <property type="entry name" value="Sterile alpha and TIR motif-containing 1"/>
    <property type="match status" value="1"/>
</dbReference>
<dbReference type="GO" id="GO:0035591">
    <property type="term" value="F:signaling adaptor activity"/>
    <property type="evidence" value="ECO:0007669"/>
    <property type="project" value="InterPro"/>
</dbReference>
<evidence type="ECO:0000256" key="8">
    <source>
        <dbReference type="ARBA" id="ARBA00022859"/>
    </source>
</evidence>
<keyword evidence="4" id="KW-0963">Cytoplasm</keyword>
<dbReference type="GO" id="GO:0044297">
    <property type="term" value="C:cell body"/>
    <property type="evidence" value="ECO:0007669"/>
    <property type="project" value="UniProtKB-ARBA"/>
</dbReference>
<dbReference type="GO" id="GO:0005737">
    <property type="term" value="C:cytoplasm"/>
    <property type="evidence" value="ECO:0007669"/>
    <property type="project" value="UniProtKB-SubCell"/>
</dbReference>
<dbReference type="InterPro" id="IPR016024">
    <property type="entry name" value="ARM-type_fold"/>
</dbReference>
<reference evidence="15" key="1">
    <citation type="submission" date="2022-11" db="UniProtKB">
        <authorList>
            <consortium name="WormBaseParasite"/>
        </authorList>
    </citation>
    <scope>IDENTIFICATION</scope>
</reference>
<dbReference type="GO" id="GO:0019677">
    <property type="term" value="P:NAD+ catabolic process"/>
    <property type="evidence" value="ECO:0007669"/>
    <property type="project" value="UniProtKB-ARBA"/>
</dbReference>
<keyword evidence="9" id="KW-0520">NAD</keyword>
<dbReference type="Pfam" id="PF13676">
    <property type="entry name" value="TIR_2"/>
    <property type="match status" value="1"/>
</dbReference>
<accession>A0A914WNI8</accession>
<evidence type="ECO:0000256" key="3">
    <source>
        <dbReference type="ARBA" id="ARBA00011982"/>
    </source>
</evidence>
<feature type="region of interest" description="Disordered" evidence="11">
    <location>
        <begin position="217"/>
        <end position="258"/>
    </location>
</feature>
<feature type="compositionally biased region" description="Basic and acidic residues" evidence="11">
    <location>
        <begin position="1002"/>
        <end position="1012"/>
    </location>
</feature>
<dbReference type="Gene3D" id="3.40.50.10140">
    <property type="entry name" value="Toll/interleukin-1 receptor homology (TIR) domain"/>
    <property type="match status" value="1"/>
</dbReference>
<feature type="domain" description="TIR" evidence="12">
    <location>
        <begin position="809"/>
        <end position="954"/>
    </location>
</feature>
<keyword evidence="6" id="KW-0677">Repeat</keyword>
<dbReference type="SUPFAM" id="SSF52200">
    <property type="entry name" value="Toll/Interleukin receptor TIR domain"/>
    <property type="match status" value="1"/>
</dbReference>
<dbReference type="GO" id="GO:0048678">
    <property type="term" value="P:response to axon injury"/>
    <property type="evidence" value="ECO:0007669"/>
    <property type="project" value="InterPro"/>
</dbReference>